<accession>A0A822Z2F3</accession>
<dbReference type="EMBL" id="DUZY01000005">
    <property type="protein sequence ID" value="DAD38967.1"/>
    <property type="molecule type" value="Genomic_DNA"/>
</dbReference>
<sequence>MNKVCEVTSVNVDKEAKATNKGRKEATTDTIEDKRQIFLSLGFRICFSCNWVTDNHNKLGFILKHCLYIVHDIQKVSLSGHKGCPGSSYSHNLFVTD</sequence>
<protein>
    <submittedName>
        <fullName evidence="1">Uncharacterized protein</fullName>
    </submittedName>
</protein>
<evidence type="ECO:0000313" key="1">
    <source>
        <dbReference type="EMBL" id="DAD38967.1"/>
    </source>
</evidence>
<dbReference type="AlphaFoldDB" id="A0A822Z2F3"/>
<gene>
    <name evidence="1" type="ORF">HUJ06_013289</name>
</gene>
<keyword evidence="2" id="KW-1185">Reference proteome</keyword>
<evidence type="ECO:0000313" key="2">
    <source>
        <dbReference type="Proteomes" id="UP000607653"/>
    </source>
</evidence>
<reference evidence="1 2" key="1">
    <citation type="journal article" date="2020" name="Mol. Biol. Evol.">
        <title>Distinct Expression and Methylation Patterns for Genes with Different Fates following a Single Whole-Genome Duplication in Flowering Plants.</title>
        <authorList>
            <person name="Shi T."/>
            <person name="Rahmani R.S."/>
            <person name="Gugger P.F."/>
            <person name="Wang M."/>
            <person name="Li H."/>
            <person name="Zhang Y."/>
            <person name="Li Z."/>
            <person name="Wang Q."/>
            <person name="Van de Peer Y."/>
            <person name="Marchal K."/>
            <person name="Chen J."/>
        </authorList>
    </citation>
    <scope>NUCLEOTIDE SEQUENCE [LARGE SCALE GENOMIC DNA]</scope>
    <source>
        <tissue evidence="1">Leaf</tissue>
    </source>
</reference>
<dbReference type="Proteomes" id="UP000607653">
    <property type="component" value="Unassembled WGS sequence"/>
</dbReference>
<name>A0A822Z2F3_NELNU</name>
<organism evidence="1 2">
    <name type="scientific">Nelumbo nucifera</name>
    <name type="common">Sacred lotus</name>
    <dbReference type="NCBI Taxonomy" id="4432"/>
    <lineage>
        <taxon>Eukaryota</taxon>
        <taxon>Viridiplantae</taxon>
        <taxon>Streptophyta</taxon>
        <taxon>Embryophyta</taxon>
        <taxon>Tracheophyta</taxon>
        <taxon>Spermatophyta</taxon>
        <taxon>Magnoliopsida</taxon>
        <taxon>Proteales</taxon>
        <taxon>Nelumbonaceae</taxon>
        <taxon>Nelumbo</taxon>
    </lineage>
</organism>
<comment type="caution">
    <text evidence="1">The sequence shown here is derived from an EMBL/GenBank/DDBJ whole genome shotgun (WGS) entry which is preliminary data.</text>
</comment>
<proteinExistence type="predicted"/>